<reference evidence="1 2" key="1">
    <citation type="submission" date="2020-08" db="EMBL/GenBank/DDBJ databases">
        <title>Genome public.</title>
        <authorList>
            <person name="Liu C."/>
            <person name="Sun Q."/>
        </authorList>
    </citation>
    <scope>NUCLEOTIDE SEQUENCE [LARGE SCALE GENOMIC DNA]</scope>
    <source>
        <strain evidence="1 2">BX3</strain>
    </source>
</reference>
<name>A0ABR7MVL6_9FIRM</name>
<gene>
    <name evidence="1" type="ORF">H8700_07445</name>
</gene>
<sequence>MKSTSRNKEVVMNAMELARMTGIMETLGNLPDGFFQEHKEELLCMAEEFVIQERKDLVVFFEKKIATLKQEKFSSYQ</sequence>
<keyword evidence="2" id="KW-1185">Reference proteome</keyword>
<evidence type="ECO:0000313" key="2">
    <source>
        <dbReference type="Proteomes" id="UP000637513"/>
    </source>
</evidence>
<dbReference type="Proteomes" id="UP000637513">
    <property type="component" value="Unassembled WGS sequence"/>
</dbReference>
<evidence type="ECO:0000313" key="1">
    <source>
        <dbReference type="EMBL" id="MBC8557540.1"/>
    </source>
</evidence>
<proteinExistence type="predicted"/>
<accession>A0ABR7MVL6</accession>
<comment type="caution">
    <text evidence="1">The sequence shown here is derived from an EMBL/GenBank/DDBJ whole genome shotgun (WGS) entry which is preliminary data.</text>
</comment>
<organism evidence="1 2">
    <name type="scientific">Jutongia hominis</name>
    <dbReference type="NCBI Taxonomy" id="2763664"/>
    <lineage>
        <taxon>Bacteria</taxon>
        <taxon>Bacillati</taxon>
        <taxon>Bacillota</taxon>
        <taxon>Clostridia</taxon>
        <taxon>Lachnospirales</taxon>
        <taxon>Lachnospiraceae</taxon>
        <taxon>Jutongia</taxon>
    </lineage>
</organism>
<protein>
    <submittedName>
        <fullName evidence="1">Uncharacterized protein</fullName>
    </submittedName>
</protein>
<dbReference type="RefSeq" id="WP_249304819.1">
    <property type="nucleotide sequence ID" value="NZ_JACRSW010000029.1"/>
</dbReference>
<dbReference type="EMBL" id="JACRSW010000029">
    <property type="protein sequence ID" value="MBC8557540.1"/>
    <property type="molecule type" value="Genomic_DNA"/>
</dbReference>